<dbReference type="AlphaFoldDB" id="A0A6G4J5P5"/>
<dbReference type="Pfam" id="PF00746">
    <property type="entry name" value="Gram_pos_anchor"/>
    <property type="match status" value="1"/>
</dbReference>
<dbReference type="NCBIfam" id="TIGR01167">
    <property type="entry name" value="LPXTG_anchor"/>
    <property type="match status" value="1"/>
</dbReference>
<feature type="region of interest" description="Disordered" evidence="6">
    <location>
        <begin position="1"/>
        <end position="61"/>
    </location>
</feature>
<organism evidence="9">
    <name type="scientific">Staphylococcus aureus</name>
    <dbReference type="NCBI Taxonomy" id="1280"/>
    <lineage>
        <taxon>Bacteria</taxon>
        <taxon>Bacillati</taxon>
        <taxon>Bacillota</taxon>
        <taxon>Bacilli</taxon>
        <taxon>Bacillales</taxon>
        <taxon>Staphylococcaceae</taxon>
        <taxon>Staphylococcus</taxon>
    </lineage>
</organism>
<protein>
    <submittedName>
        <fullName evidence="9">LPXTG cell wall anchor domain-containing protein</fullName>
    </submittedName>
</protein>
<proteinExistence type="predicted"/>
<feature type="domain" description="Gram-positive cocci surface proteins LPxTG" evidence="8">
    <location>
        <begin position="53"/>
        <end position="90"/>
    </location>
</feature>
<dbReference type="EMBL" id="JAAJMC010000046">
    <property type="protein sequence ID" value="NFX47429.1"/>
    <property type="molecule type" value="Genomic_DNA"/>
</dbReference>
<evidence type="ECO:0000256" key="5">
    <source>
        <dbReference type="ARBA" id="ARBA00023088"/>
    </source>
</evidence>
<evidence type="ECO:0000256" key="7">
    <source>
        <dbReference type="SAM" id="Phobius"/>
    </source>
</evidence>
<evidence type="ECO:0000256" key="1">
    <source>
        <dbReference type="ARBA" id="ARBA00004168"/>
    </source>
</evidence>
<keyword evidence="7" id="KW-0812">Transmembrane</keyword>
<dbReference type="PROSITE" id="PS50847">
    <property type="entry name" value="GRAM_POS_ANCHORING"/>
    <property type="match status" value="1"/>
</dbReference>
<sequence>GSDSDSSSDSDSESDSNSDSESGSNNNVVPPNSPKNGTNASNKNEAKDSKEPLPDTGSEDEANTSLIWGLLASIGSLLLFRRKKENKDKK</sequence>
<feature type="compositionally biased region" description="Acidic residues" evidence="6">
    <location>
        <begin position="1"/>
        <end position="18"/>
    </location>
</feature>
<evidence type="ECO:0000256" key="4">
    <source>
        <dbReference type="ARBA" id="ARBA00022729"/>
    </source>
</evidence>
<evidence type="ECO:0000256" key="3">
    <source>
        <dbReference type="ARBA" id="ARBA00022525"/>
    </source>
</evidence>
<comment type="subcellular location">
    <subcellularLocation>
        <location evidence="1">Secreted</location>
        <location evidence="1">Cell wall</location>
        <topology evidence="1">Peptidoglycan-anchor</topology>
    </subcellularLocation>
</comment>
<keyword evidence="3" id="KW-0964">Secreted</keyword>
<keyword evidence="5" id="KW-0572">Peptidoglycan-anchor</keyword>
<evidence type="ECO:0000259" key="8">
    <source>
        <dbReference type="PROSITE" id="PS50847"/>
    </source>
</evidence>
<feature type="transmembrane region" description="Helical" evidence="7">
    <location>
        <begin position="62"/>
        <end position="80"/>
    </location>
</feature>
<reference evidence="9" key="1">
    <citation type="submission" date="2020-02" db="EMBL/GenBank/DDBJ databases">
        <title>Novel Insights Into The Classification of Staphylococcal Beta-Lactamases In Relation To The Cefazolin Inoculum Effect.</title>
        <authorList>
            <person name="Carvajal L.P."/>
            <person name="Rincon S."/>
            <person name="Echeverri A."/>
            <person name="Porras J."/>
            <person name="Rios R."/>
            <person name="Ordonez K."/>
            <person name="Seas C."/>
            <person name="Gomez-Villegas S."/>
            <person name="Diaz L."/>
            <person name="Arias C.A."/>
            <person name="Reyes J."/>
        </authorList>
    </citation>
    <scope>NUCLEOTIDE SEQUENCE</scope>
    <source>
        <strain evidence="9">UE193</strain>
    </source>
</reference>
<feature type="compositionally biased region" description="Low complexity" evidence="6">
    <location>
        <begin position="19"/>
        <end position="37"/>
    </location>
</feature>
<evidence type="ECO:0000313" key="9">
    <source>
        <dbReference type="EMBL" id="NFX47429.1"/>
    </source>
</evidence>
<evidence type="ECO:0000256" key="6">
    <source>
        <dbReference type="SAM" id="MobiDB-lite"/>
    </source>
</evidence>
<keyword evidence="2" id="KW-0134">Cell wall</keyword>
<dbReference type="InterPro" id="IPR019931">
    <property type="entry name" value="LPXTG_anchor"/>
</dbReference>
<keyword evidence="4" id="KW-0732">Signal</keyword>
<name>A0A6G4J5P5_STAAU</name>
<keyword evidence="7" id="KW-0472">Membrane</keyword>
<feature type="non-terminal residue" evidence="9">
    <location>
        <position position="1"/>
    </location>
</feature>
<feature type="compositionally biased region" description="Basic and acidic residues" evidence="6">
    <location>
        <begin position="44"/>
        <end position="53"/>
    </location>
</feature>
<comment type="caution">
    <text evidence="9">The sequence shown here is derived from an EMBL/GenBank/DDBJ whole genome shotgun (WGS) entry which is preliminary data.</text>
</comment>
<gene>
    <name evidence="9" type="ORF">G0X96_13575</name>
</gene>
<accession>A0A6G4J5P5</accession>
<evidence type="ECO:0000256" key="2">
    <source>
        <dbReference type="ARBA" id="ARBA00022512"/>
    </source>
</evidence>
<keyword evidence="7" id="KW-1133">Transmembrane helix</keyword>